<comment type="caution">
    <text evidence="1">The sequence shown here is derived from an EMBL/GenBank/DDBJ whole genome shotgun (WGS) entry which is preliminary data.</text>
</comment>
<dbReference type="EMBL" id="JAGKQM010000016">
    <property type="protein sequence ID" value="KAH0872899.1"/>
    <property type="molecule type" value="Genomic_DNA"/>
</dbReference>
<proteinExistence type="predicted"/>
<name>A0ABQ7YY71_BRANA</name>
<keyword evidence="2" id="KW-1185">Reference proteome</keyword>
<dbReference type="PANTHER" id="PTHR33524:SF1">
    <property type="entry name" value="SET DOMAIN-CONTAINING PROTEIN"/>
    <property type="match status" value="1"/>
</dbReference>
<dbReference type="InterPro" id="IPR040415">
    <property type="entry name" value="SETD9"/>
</dbReference>
<feature type="non-terminal residue" evidence="1">
    <location>
        <position position="286"/>
    </location>
</feature>
<evidence type="ECO:0000313" key="2">
    <source>
        <dbReference type="Proteomes" id="UP000824890"/>
    </source>
</evidence>
<organism evidence="1 2">
    <name type="scientific">Brassica napus</name>
    <name type="common">Rape</name>
    <dbReference type="NCBI Taxonomy" id="3708"/>
    <lineage>
        <taxon>Eukaryota</taxon>
        <taxon>Viridiplantae</taxon>
        <taxon>Streptophyta</taxon>
        <taxon>Embryophyta</taxon>
        <taxon>Tracheophyta</taxon>
        <taxon>Spermatophyta</taxon>
        <taxon>Magnoliopsida</taxon>
        <taxon>eudicotyledons</taxon>
        <taxon>Gunneridae</taxon>
        <taxon>Pentapetalae</taxon>
        <taxon>rosids</taxon>
        <taxon>malvids</taxon>
        <taxon>Brassicales</taxon>
        <taxon>Brassicaceae</taxon>
        <taxon>Brassiceae</taxon>
        <taxon>Brassica</taxon>
    </lineage>
</organism>
<gene>
    <name evidence="1" type="ORF">HID58_070261</name>
</gene>
<reference evidence="1 2" key="1">
    <citation type="submission" date="2021-05" db="EMBL/GenBank/DDBJ databases">
        <title>Genome Assembly of Synthetic Allotetraploid Brassica napus Reveals Homoeologous Exchanges between Subgenomes.</title>
        <authorList>
            <person name="Davis J.T."/>
        </authorList>
    </citation>
    <scope>NUCLEOTIDE SEQUENCE [LARGE SCALE GENOMIC DNA]</scope>
    <source>
        <strain evidence="2">cv. Da-Ae</strain>
        <tissue evidence="1">Seedling</tissue>
    </source>
</reference>
<protein>
    <submittedName>
        <fullName evidence="1">Uncharacterized protein</fullName>
    </submittedName>
</protein>
<evidence type="ECO:0000313" key="1">
    <source>
        <dbReference type="EMBL" id="KAH0872899.1"/>
    </source>
</evidence>
<dbReference type="Proteomes" id="UP000824890">
    <property type="component" value="Unassembled WGS sequence"/>
</dbReference>
<dbReference type="PANTHER" id="PTHR33524">
    <property type="entry name" value="C5ORF35"/>
    <property type="match status" value="1"/>
</dbReference>
<sequence length="286" mass="32042">MFNVSWVASNGTVEAAETRASEMESSILTRENIDEKWLITALSSNPYNKKEVGESFVKTHTQKKNGVFVQQIPADFELRLLEFLPRVPHLLRTQRQLQFEADINKLFMYTRLVLLSQYYGDGAEEIIEMAGKTSLSEQQRQVQENIHHLVENFCSLMDGILLPDVSKNESGSQTASPPPPRQSDIYLIKWATPHKDSGQGCFIKGQADAGTVLAFYPGPWGLGGEAKELWTGTSYTPAALVKPKRFLKRFGSFWFKTGGSNGLDAPVLKTLVLRRIGEDGAKLLRF</sequence>
<accession>A0ABQ7YY71</accession>